<dbReference type="Proteomes" id="UP000675880">
    <property type="component" value="Unassembled WGS sequence"/>
</dbReference>
<evidence type="ECO:0000313" key="6">
    <source>
        <dbReference type="Proteomes" id="UP000675880"/>
    </source>
</evidence>
<protein>
    <submittedName>
        <fullName evidence="5">Methyltranfer_dom domain-containing protein</fullName>
    </submittedName>
</protein>
<evidence type="ECO:0000256" key="2">
    <source>
        <dbReference type="ARBA" id="ARBA00022679"/>
    </source>
</evidence>
<dbReference type="InterPro" id="IPR041698">
    <property type="entry name" value="Methyltransf_25"/>
</dbReference>
<dbReference type="SUPFAM" id="SSF53335">
    <property type="entry name" value="S-adenosyl-L-methionine-dependent methyltransferases"/>
    <property type="match status" value="1"/>
</dbReference>
<evidence type="ECO:0000256" key="1">
    <source>
        <dbReference type="ARBA" id="ARBA00022603"/>
    </source>
</evidence>
<organism evidence="5 6">
    <name type="scientific">Nitrospira defluvii</name>
    <dbReference type="NCBI Taxonomy" id="330214"/>
    <lineage>
        <taxon>Bacteria</taxon>
        <taxon>Pseudomonadati</taxon>
        <taxon>Nitrospirota</taxon>
        <taxon>Nitrospiria</taxon>
        <taxon>Nitrospirales</taxon>
        <taxon>Nitrospiraceae</taxon>
        <taxon>Nitrospira</taxon>
    </lineage>
</organism>
<accession>A0ABN7MD21</accession>
<feature type="domain" description="Methyltransferase" evidence="4">
    <location>
        <begin position="103"/>
        <end position="175"/>
    </location>
</feature>
<dbReference type="PANTHER" id="PTHR43464">
    <property type="entry name" value="METHYLTRANSFERASE"/>
    <property type="match status" value="1"/>
</dbReference>
<gene>
    <name evidence="5" type="ORF">NSPZN2_60078</name>
</gene>
<dbReference type="Gene3D" id="3.40.50.150">
    <property type="entry name" value="Vaccinia Virus protein VP39"/>
    <property type="match status" value="1"/>
</dbReference>
<name>A0ABN7MD21_9BACT</name>
<dbReference type="EMBL" id="CAJNBJ010000019">
    <property type="protein sequence ID" value="CAE6792521.1"/>
    <property type="molecule type" value="Genomic_DNA"/>
</dbReference>
<dbReference type="CDD" id="cd02440">
    <property type="entry name" value="AdoMet_MTases"/>
    <property type="match status" value="1"/>
</dbReference>
<dbReference type="InterPro" id="IPR029063">
    <property type="entry name" value="SAM-dependent_MTases_sf"/>
</dbReference>
<dbReference type="PANTHER" id="PTHR43464:SF19">
    <property type="entry name" value="UBIQUINONE BIOSYNTHESIS O-METHYLTRANSFERASE, MITOCHONDRIAL"/>
    <property type="match status" value="1"/>
</dbReference>
<keyword evidence="3" id="KW-0949">S-adenosyl-L-methionine</keyword>
<keyword evidence="1" id="KW-0489">Methyltransferase</keyword>
<evidence type="ECO:0000313" key="5">
    <source>
        <dbReference type="EMBL" id="CAE6792521.1"/>
    </source>
</evidence>
<evidence type="ECO:0000259" key="4">
    <source>
        <dbReference type="Pfam" id="PF13649"/>
    </source>
</evidence>
<keyword evidence="6" id="KW-1185">Reference proteome</keyword>
<keyword evidence="2" id="KW-0808">Transferase</keyword>
<dbReference type="RefSeq" id="WP_213043935.1">
    <property type="nucleotide sequence ID" value="NZ_CAJNBJ010000019.1"/>
</dbReference>
<reference evidence="5 6" key="1">
    <citation type="submission" date="2021-02" db="EMBL/GenBank/DDBJ databases">
        <authorList>
            <person name="Han P."/>
        </authorList>
    </citation>
    <scope>NUCLEOTIDE SEQUENCE [LARGE SCALE GENOMIC DNA]</scope>
    <source>
        <strain evidence="5">Candidatus Nitrospira sp. ZN2</strain>
    </source>
</reference>
<dbReference type="Pfam" id="PF13649">
    <property type="entry name" value="Methyltransf_25"/>
    <property type="match status" value="1"/>
</dbReference>
<sequence length="396" mass="44792">MPGDSNDEIRTSLEQHLKAWGLRRFTSDRDYFAWQQRTFSRNDLDALHRAVETRRQGGSAADQAFYDLTAQPSLIPALYSQRYDYYLEVGSRISAVLDPDQPILDAGCGIGILTTFYAAQHPTCWVIGIDRSSASIDQARRRAKELGLDNVRFECYDLEKDALPERYPAVIATHVLFQSERDLGVPSRSWATFDRDSDPLTQEAFEARTGIGPRLDRLSVALAPGGRAILFEKARLLSRRIPFQRALAARGLFPLLRPEPIRYASVEEITEDGPLYILSRGPASFLWDEQPEPDEGAQLDLSAIMQARGTDEAPLYENHWPSAQVAWAQLPARQVVREVTRDEADGRQLHVEQGLSGDLMYLYVANTFDQRQLVVVEAARRGMLEQYYREIVGENS</sequence>
<evidence type="ECO:0000256" key="3">
    <source>
        <dbReference type="ARBA" id="ARBA00022691"/>
    </source>
</evidence>
<comment type="caution">
    <text evidence="5">The sequence shown here is derived from an EMBL/GenBank/DDBJ whole genome shotgun (WGS) entry which is preliminary data.</text>
</comment>
<proteinExistence type="predicted"/>